<keyword evidence="3" id="KW-0694">RNA-binding</keyword>
<organism evidence="4 5">
    <name type="scientific">Roseivivax marinus</name>
    <dbReference type="NCBI Taxonomy" id="1379903"/>
    <lineage>
        <taxon>Bacteria</taxon>
        <taxon>Pseudomonadati</taxon>
        <taxon>Pseudomonadota</taxon>
        <taxon>Alphaproteobacteria</taxon>
        <taxon>Rhodobacterales</taxon>
        <taxon>Roseobacteraceae</taxon>
        <taxon>Roseivivax</taxon>
    </lineage>
</organism>
<keyword evidence="5" id="KW-1185">Reference proteome</keyword>
<dbReference type="GO" id="GO:0048027">
    <property type="term" value="F:mRNA 5'-UTR binding"/>
    <property type="evidence" value="ECO:0007669"/>
    <property type="project" value="InterPro"/>
</dbReference>
<evidence type="ECO:0000313" key="5">
    <source>
        <dbReference type="Proteomes" id="UP000019063"/>
    </source>
</evidence>
<dbReference type="GO" id="GO:1902209">
    <property type="term" value="P:negative regulation of bacterial-type flagellum assembly"/>
    <property type="evidence" value="ECO:0007669"/>
    <property type="project" value="InterPro"/>
</dbReference>
<reference evidence="4 5" key="1">
    <citation type="journal article" date="2014" name="Antonie Van Leeuwenhoek">
        <title>Roseivivax atlanticus sp. nov., isolated from surface seawater of the Atlantic Ocean.</title>
        <authorList>
            <person name="Li G."/>
            <person name="Lai Q."/>
            <person name="Liu X."/>
            <person name="Sun F."/>
            <person name="Shao Z."/>
        </authorList>
    </citation>
    <scope>NUCLEOTIDE SEQUENCE [LARGE SCALE GENOMIC DNA]</scope>
    <source>
        <strain evidence="4 5">22II-s10s</strain>
    </source>
</reference>
<dbReference type="InterPro" id="IPR009967">
    <property type="entry name" value="Flagellum_FlbT"/>
</dbReference>
<dbReference type="Pfam" id="PF07378">
    <property type="entry name" value="FlbT"/>
    <property type="match status" value="1"/>
</dbReference>
<dbReference type="GO" id="GO:0006402">
    <property type="term" value="P:mRNA catabolic process"/>
    <property type="evidence" value="ECO:0007669"/>
    <property type="project" value="InterPro"/>
</dbReference>
<name>W4HH47_9RHOB</name>
<proteinExistence type="predicted"/>
<dbReference type="RefSeq" id="WP_043846362.1">
    <property type="nucleotide sequence ID" value="NZ_AQQW01000012.1"/>
</dbReference>
<keyword evidence="2" id="KW-1005">Bacterial flagellum biogenesis</keyword>
<evidence type="ECO:0000256" key="1">
    <source>
        <dbReference type="ARBA" id="ARBA00022491"/>
    </source>
</evidence>
<gene>
    <name evidence="4" type="ORF">ATO8_17360</name>
</gene>
<accession>W4HH47</accession>
<evidence type="ECO:0000313" key="4">
    <source>
        <dbReference type="EMBL" id="ETW11461.1"/>
    </source>
</evidence>
<sequence>MPLSITLKPNERIVVNGCEIRNSNRRHKLHIESQADVIREGDLLDKSTVATPVKRTYFLLQTALIHASHRESLVPLIQSDLADLAMVFGGDNLSRVFEAANFVSQQDFYKALSSLRPVMKHEEALLQMLAGQQSETADQPPSVVAAE</sequence>
<dbReference type="AlphaFoldDB" id="W4HH47"/>
<evidence type="ECO:0000256" key="3">
    <source>
        <dbReference type="ARBA" id="ARBA00022884"/>
    </source>
</evidence>
<dbReference type="STRING" id="1379903.ATO8_17360"/>
<dbReference type="GO" id="GO:0044781">
    <property type="term" value="P:bacterial-type flagellum organization"/>
    <property type="evidence" value="ECO:0007669"/>
    <property type="project" value="UniProtKB-KW"/>
</dbReference>
<evidence type="ECO:0000256" key="2">
    <source>
        <dbReference type="ARBA" id="ARBA00022795"/>
    </source>
</evidence>
<protein>
    <submittedName>
        <fullName evidence="4">Flagellum biosynthesis repressor protein FlbT</fullName>
    </submittedName>
</protein>
<dbReference type="EMBL" id="AQQW01000012">
    <property type="protein sequence ID" value="ETW11461.1"/>
    <property type="molecule type" value="Genomic_DNA"/>
</dbReference>
<keyword evidence="1" id="KW-0678">Repressor</keyword>
<dbReference type="Proteomes" id="UP000019063">
    <property type="component" value="Unassembled WGS sequence"/>
</dbReference>
<dbReference type="eggNOG" id="COG5443">
    <property type="taxonomic scope" value="Bacteria"/>
</dbReference>
<comment type="caution">
    <text evidence="4">The sequence shown here is derived from an EMBL/GenBank/DDBJ whole genome shotgun (WGS) entry which is preliminary data.</text>
</comment>